<evidence type="ECO:0000313" key="8">
    <source>
        <dbReference type="Proteomes" id="UP000036426"/>
    </source>
</evidence>
<dbReference type="PROSITE" id="PS50045">
    <property type="entry name" value="SIGMA54_INTERACT_4"/>
    <property type="match status" value="1"/>
</dbReference>
<evidence type="ECO:0000256" key="4">
    <source>
        <dbReference type="ARBA" id="ARBA00023125"/>
    </source>
</evidence>
<protein>
    <submittedName>
        <fullName evidence="7">Fis family transcriptional regulator</fullName>
    </submittedName>
</protein>
<keyword evidence="5" id="KW-0804">Transcription</keyword>
<dbReference type="CDD" id="cd00009">
    <property type="entry name" value="AAA"/>
    <property type="match status" value="1"/>
</dbReference>
<dbReference type="Gene3D" id="3.40.50.2300">
    <property type="match status" value="1"/>
</dbReference>
<evidence type="ECO:0000313" key="7">
    <source>
        <dbReference type="EMBL" id="KLV02547.1"/>
    </source>
</evidence>
<organism evidence="7 8">
    <name type="scientific">Photobacterium aphoticum</name>
    <dbReference type="NCBI Taxonomy" id="754436"/>
    <lineage>
        <taxon>Bacteria</taxon>
        <taxon>Pseudomonadati</taxon>
        <taxon>Pseudomonadota</taxon>
        <taxon>Gammaproteobacteria</taxon>
        <taxon>Vibrionales</taxon>
        <taxon>Vibrionaceae</taxon>
        <taxon>Photobacterium</taxon>
    </lineage>
</organism>
<dbReference type="PRINTS" id="PR01590">
    <property type="entry name" value="HTHFIS"/>
</dbReference>
<name>A0A0J1JKC5_9GAMM</name>
<evidence type="ECO:0000259" key="6">
    <source>
        <dbReference type="PROSITE" id="PS50045"/>
    </source>
</evidence>
<accession>A0A0J1JKC5</accession>
<dbReference type="SUPFAM" id="SSF52172">
    <property type="entry name" value="CheY-like"/>
    <property type="match status" value="1"/>
</dbReference>
<dbReference type="InterPro" id="IPR058031">
    <property type="entry name" value="AAA_lid_NorR"/>
</dbReference>
<comment type="caution">
    <text evidence="7">The sequence shown here is derived from an EMBL/GenBank/DDBJ whole genome shotgun (WGS) entry which is preliminary data.</text>
</comment>
<dbReference type="Gene3D" id="3.40.50.300">
    <property type="entry name" value="P-loop containing nucleotide triphosphate hydrolases"/>
    <property type="match status" value="1"/>
</dbReference>
<feature type="domain" description="Sigma-54 factor interaction" evidence="6">
    <location>
        <begin position="137"/>
        <end position="365"/>
    </location>
</feature>
<dbReference type="InterPro" id="IPR002197">
    <property type="entry name" value="HTH_Fis"/>
</dbReference>
<dbReference type="SUPFAM" id="SSF52540">
    <property type="entry name" value="P-loop containing nucleoside triphosphate hydrolases"/>
    <property type="match status" value="1"/>
</dbReference>
<keyword evidence="4" id="KW-0238">DNA-binding</keyword>
<dbReference type="SMART" id="SM00382">
    <property type="entry name" value="AAA"/>
    <property type="match status" value="1"/>
</dbReference>
<dbReference type="InterPro" id="IPR011006">
    <property type="entry name" value="CheY-like_superfamily"/>
</dbReference>
<dbReference type="GO" id="GO:0043565">
    <property type="term" value="F:sequence-specific DNA binding"/>
    <property type="evidence" value="ECO:0007669"/>
    <property type="project" value="InterPro"/>
</dbReference>
<keyword evidence="1" id="KW-0547">Nucleotide-binding</keyword>
<dbReference type="Gene3D" id="1.10.8.60">
    <property type="match status" value="1"/>
</dbReference>
<evidence type="ECO:0000256" key="5">
    <source>
        <dbReference type="ARBA" id="ARBA00023163"/>
    </source>
</evidence>
<sequence>MQGLAKTLVIDDDPNHRHDLSVILGFMGESHQVISGSEVDSTLWENEWSACLLGQISTGKSLSRILDYLRIHHHIPVIALSHHDNELSGFPNYVGSLELPLTYSPLIDALRHCQEYLGKRAFQVPHLSRKNTLFRSMVGRSEAISQIRHLIEQVAATDASVLILGESGTGKEVVARNIHYHSSRGKGPFVPVNCGAIPPDLLESELFGHEKGAFTGAISTRKGRFELAEGGTLFLDEIGDMPMSMQVKLLRVLQERCFERVGGSGTIKANVRIVAATHRNLEDMIKQNLFREDLYYRLNVFPIEMPALRERIEDTPLLLQELLARMEAEGAKPIYFTPRAITSLMEHNWPGNIRELANLVERLIILYPGEMVDVNHLPMKYRYSDMPSFQPENSLLTLEEQERGALADMFACEPTVAVDDMVSMSGLPPEGLNLKEMLADLEVDMIRQALEAQTGVVARAADMLGMRRTTLVEKMRKYGLSKEALR</sequence>
<dbReference type="Gene3D" id="1.10.10.60">
    <property type="entry name" value="Homeodomain-like"/>
    <property type="match status" value="1"/>
</dbReference>
<dbReference type="RefSeq" id="WP_047872804.1">
    <property type="nucleotide sequence ID" value="NZ_BMYC01000007.1"/>
</dbReference>
<dbReference type="Pfam" id="PF00158">
    <property type="entry name" value="Sigma54_activat"/>
    <property type="match status" value="1"/>
</dbReference>
<dbReference type="PANTHER" id="PTHR32071">
    <property type="entry name" value="TRANSCRIPTIONAL REGULATORY PROTEIN"/>
    <property type="match status" value="1"/>
</dbReference>
<evidence type="ECO:0000256" key="2">
    <source>
        <dbReference type="ARBA" id="ARBA00022840"/>
    </source>
</evidence>
<keyword evidence="8" id="KW-1185">Reference proteome</keyword>
<gene>
    <name evidence="7" type="ORF">ABT58_02560</name>
</gene>
<dbReference type="GO" id="GO:0006355">
    <property type="term" value="P:regulation of DNA-templated transcription"/>
    <property type="evidence" value="ECO:0007669"/>
    <property type="project" value="InterPro"/>
</dbReference>
<dbReference type="InterPro" id="IPR025943">
    <property type="entry name" value="Sigma_54_int_dom_ATP-bd_2"/>
</dbReference>
<evidence type="ECO:0000256" key="3">
    <source>
        <dbReference type="ARBA" id="ARBA00023015"/>
    </source>
</evidence>
<dbReference type="Proteomes" id="UP000036426">
    <property type="component" value="Unassembled WGS sequence"/>
</dbReference>
<dbReference type="PROSITE" id="PS00675">
    <property type="entry name" value="SIGMA54_INTERACT_1"/>
    <property type="match status" value="1"/>
</dbReference>
<dbReference type="Pfam" id="PF02954">
    <property type="entry name" value="HTH_8"/>
    <property type="match status" value="1"/>
</dbReference>
<dbReference type="PANTHER" id="PTHR32071:SF117">
    <property type="entry name" value="PTS-DEPENDENT DIHYDROXYACETONE KINASE OPERON REGULATORY PROTEIN-RELATED"/>
    <property type="match status" value="1"/>
</dbReference>
<dbReference type="PROSITE" id="PS00676">
    <property type="entry name" value="SIGMA54_INTERACT_2"/>
    <property type="match status" value="1"/>
</dbReference>
<dbReference type="InterPro" id="IPR003593">
    <property type="entry name" value="AAA+_ATPase"/>
</dbReference>
<evidence type="ECO:0000256" key="1">
    <source>
        <dbReference type="ARBA" id="ARBA00022741"/>
    </source>
</evidence>
<proteinExistence type="predicted"/>
<keyword evidence="3" id="KW-0805">Transcription regulation</keyword>
<dbReference type="Pfam" id="PF06490">
    <property type="entry name" value="FleQ"/>
    <property type="match status" value="1"/>
</dbReference>
<dbReference type="AlphaFoldDB" id="A0A0J1JKC5"/>
<dbReference type="InterPro" id="IPR009057">
    <property type="entry name" value="Homeodomain-like_sf"/>
</dbReference>
<dbReference type="EMBL" id="LDOV01000005">
    <property type="protein sequence ID" value="KLV02547.1"/>
    <property type="molecule type" value="Genomic_DNA"/>
</dbReference>
<dbReference type="FunFam" id="3.40.50.300:FF:000006">
    <property type="entry name" value="DNA-binding transcriptional regulator NtrC"/>
    <property type="match status" value="1"/>
</dbReference>
<dbReference type="InterPro" id="IPR010518">
    <property type="entry name" value="FleQ"/>
</dbReference>
<dbReference type="InterPro" id="IPR025662">
    <property type="entry name" value="Sigma_54_int_dom_ATP-bd_1"/>
</dbReference>
<dbReference type="Pfam" id="PF25601">
    <property type="entry name" value="AAA_lid_14"/>
    <property type="match status" value="1"/>
</dbReference>
<dbReference type="InterPro" id="IPR027417">
    <property type="entry name" value="P-loop_NTPase"/>
</dbReference>
<reference evidence="7 8" key="1">
    <citation type="submission" date="2015-05" db="EMBL/GenBank/DDBJ databases">
        <title>Photobacterium galathea sp. nov.</title>
        <authorList>
            <person name="Machado H."/>
            <person name="Gram L."/>
        </authorList>
    </citation>
    <scope>NUCLEOTIDE SEQUENCE [LARGE SCALE GENOMIC DNA]</scope>
    <source>
        <strain evidence="7 8">DSM 25995</strain>
    </source>
</reference>
<dbReference type="OrthoDB" id="9804019at2"/>
<dbReference type="SUPFAM" id="SSF46689">
    <property type="entry name" value="Homeodomain-like"/>
    <property type="match status" value="1"/>
</dbReference>
<keyword evidence="2" id="KW-0067">ATP-binding</keyword>
<dbReference type="PATRIC" id="fig|754436.4.peg.538"/>
<dbReference type="InterPro" id="IPR025944">
    <property type="entry name" value="Sigma_54_int_dom_CS"/>
</dbReference>
<dbReference type="PROSITE" id="PS00688">
    <property type="entry name" value="SIGMA54_INTERACT_3"/>
    <property type="match status" value="1"/>
</dbReference>
<dbReference type="InterPro" id="IPR002078">
    <property type="entry name" value="Sigma_54_int"/>
</dbReference>
<dbReference type="GO" id="GO:0005524">
    <property type="term" value="F:ATP binding"/>
    <property type="evidence" value="ECO:0007669"/>
    <property type="project" value="UniProtKB-KW"/>
</dbReference>